<dbReference type="GO" id="GO:0071555">
    <property type="term" value="P:cell wall organization"/>
    <property type="evidence" value="ECO:0007669"/>
    <property type="project" value="UniProtKB-KW"/>
</dbReference>
<keyword evidence="5" id="KW-0645">Protease</keyword>
<dbReference type="InterPro" id="IPR023346">
    <property type="entry name" value="Lysozyme-like_dom_sf"/>
</dbReference>
<comment type="catalytic activity">
    <reaction evidence="14">
        <text>[GlcNAc-(1-&gt;4)-Mur2Ac(oyl-L-Ala-gamma-D-Glu-L-Lys-D-Ala-D-Ala)](n)-di-trans,octa-cis-undecaprenyl diphosphate + beta-D-GlcNAc-(1-&gt;4)-Mur2Ac(oyl-L-Ala-gamma-D-Glu-L-Lys-D-Ala-D-Ala)-di-trans,octa-cis-undecaprenyl diphosphate = [GlcNAc-(1-&gt;4)-Mur2Ac(oyl-L-Ala-gamma-D-Glu-L-Lys-D-Ala-D-Ala)](n+1)-di-trans,octa-cis-undecaprenyl diphosphate + di-trans,octa-cis-undecaprenyl diphosphate + H(+)</text>
        <dbReference type="Rhea" id="RHEA:23708"/>
        <dbReference type="Rhea" id="RHEA-COMP:9602"/>
        <dbReference type="Rhea" id="RHEA-COMP:9603"/>
        <dbReference type="ChEBI" id="CHEBI:15378"/>
        <dbReference type="ChEBI" id="CHEBI:58405"/>
        <dbReference type="ChEBI" id="CHEBI:60033"/>
        <dbReference type="ChEBI" id="CHEBI:78435"/>
        <dbReference type="EC" id="2.4.99.28"/>
    </reaction>
</comment>
<evidence type="ECO:0000313" key="19">
    <source>
        <dbReference type="Proteomes" id="UP000596977"/>
    </source>
</evidence>
<dbReference type="GO" id="GO:0008658">
    <property type="term" value="F:penicillin binding"/>
    <property type="evidence" value="ECO:0007669"/>
    <property type="project" value="InterPro"/>
</dbReference>
<dbReference type="Pfam" id="PF00905">
    <property type="entry name" value="Transpeptidase"/>
    <property type="match status" value="1"/>
</dbReference>
<dbReference type="NCBIfam" id="TIGR02074">
    <property type="entry name" value="PBP_1a_fam"/>
    <property type="match status" value="1"/>
</dbReference>
<comment type="caution">
    <text evidence="18">The sequence shown here is derived from an EMBL/GenBank/DDBJ whole genome shotgun (WGS) entry which is preliminary data.</text>
</comment>
<evidence type="ECO:0000313" key="18">
    <source>
        <dbReference type="EMBL" id="GGA54680.1"/>
    </source>
</evidence>
<feature type="domain" description="Penicillin-binding protein transpeptidase" evidence="16">
    <location>
        <begin position="374"/>
        <end position="597"/>
    </location>
</feature>
<dbReference type="GO" id="GO:0006508">
    <property type="term" value="P:proteolysis"/>
    <property type="evidence" value="ECO:0007669"/>
    <property type="project" value="UniProtKB-KW"/>
</dbReference>
<comment type="similarity">
    <text evidence="2">In the C-terminal section; belongs to the transpeptidase family.</text>
</comment>
<dbReference type="SUPFAM" id="SSF53955">
    <property type="entry name" value="Lysozyme-like"/>
    <property type="match status" value="1"/>
</dbReference>
<evidence type="ECO:0000256" key="10">
    <source>
        <dbReference type="ARBA" id="ARBA00022984"/>
    </source>
</evidence>
<keyword evidence="9" id="KW-0133">Cell shape</keyword>
<keyword evidence="8" id="KW-0378">Hydrolase</keyword>
<dbReference type="GO" id="GO:0009252">
    <property type="term" value="P:peptidoglycan biosynthetic process"/>
    <property type="evidence" value="ECO:0007669"/>
    <property type="project" value="UniProtKB-KW"/>
</dbReference>
<keyword evidence="10" id="KW-0573">Peptidoglycan synthesis</keyword>
<accession>A0A916RF25</accession>
<comment type="similarity">
    <text evidence="3">In the N-terminal section; belongs to the glycosyltransferase 51 family.</text>
</comment>
<dbReference type="InterPro" id="IPR001264">
    <property type="entry name" value="Glyco_trans_51"/>
</dbReference>
<dbReference type="Gene3D" id="1.10.3810.10">
    <property type="entry name" value="Biosynthetic peptidoglycan transglycosylase-like"/>
    <property type="match status" value="1"/>
</dbReference>
<proteinExistence type="inferred from homology"/>
<keyword evidence="12" id="KW-0961">Cell wall biogenesis/degradation</keyword>
<feature type="region of interest" description="Disordered" evidence="15">
    <location>
        <begin position="701"/>
        <end position="722"/>
    </location>
</feature>
<keyword evidence="11" id="KW-0511">Multifunctional enzyme</keyword>
<dbReference type="FunFam" id="1.10.3810.10:FF:000001">
    <property type="entry name" value="Penicillin-binding protein 1A"/>
    <property type="match status" value="1"/>
</dbReference>
<comment type="pathway">
    <text evidence="1">Cell wall biogenesis; peptidoglycan biosynthesis.</text>
</comment>
<evidence type="ECO:0000256" key="9">
    <source>
        <dbReference type="ARBA" id="ARBA00022960"/>
    </source>
</evidence>
<dbReference type="PANTHER" id="PTHR32282">
    <property type="entry name" value="BINDING PROTEIN TRANSPEPTIDASE, PUTATIVE-RELATED"/>
    <property type="match status" value="1"/>
</dbReference>
<evidence type="ECO:0000256" key="8">
    <source>
        <dbReference type="ARBA" id="ARBA00022801"/>
    </source>
</evidence>
<keyword evidence="4" id="KW-0121">Carboxypeptidase</keyword>
<evidence type="ECO:0000256" key="4">
    <source>
        <dbReference type="ARBA" id="ARBA00022645"/>
    </source>
</evidence>
<evidence type="ECO:0000256" key="12">
    <source>
        <dbReference type="ARBA" id="ARBA00023316"/>
    </source>
</evidence>
<dbReference type="GO" id="GO:0008955">
    <property type="term" value="F:peptidoglycan glycosyltransferase activity"/>
    <property type="evidence" value="ECO:0007669"/>
    <property type="project" value="UniProtKB-EC"/>
</dbReference>
<evidence type="ECO:0000256" key="1">
    <source>
        <dbReference type="ARBA" id="ARBA00004752"/>
    </source>
</evidence>
<dbReference type="SUPFAM" id="SSF56601">
    <property type="entry name" value="beta-lactamase/transpeptidase-like"/>
    <property type="match status" value="1"/>
</dbReference>
<keyword evidence="6" id="KW-0328">Glycosyltransferase</keyword>
<evidence type="ECO:0000256" key="14">
    <source>
        <dbReference type="ARBA" id="ARBA00049902"/>
    </source>
</evidence>
<dbReference type="InterPro" id="IPR001460">
    <property type="entry name" value="PCN-bd_Tpept"/>
</dbReference>
<dbReference type="AlphaFoldDB" id="A0A916RF25"/>
<dbReference type="GO" id="GO:0030288">
    <property type="term" value="C:outer membrane-bounded periplasmic space"/>
    <property type="evidence" value="ECO:0007669"/>
    <property type="project" value="TreeGrafter"/>
</dbReference>
<dbReference type="RefSeq" id="WP_127072081.1">
    <property type="nucleotide sequence ID" value="NZ_BMKB01000004.1"/>
</dbReference>
<evidence type="ECO:0000256" key="11">
    <source>
        <dbReference type="ARBA" id="ARBA00023268"/>
    </source>
</evidence>
<reference evidence="18 19" key="1">
    <citation type="journal article" date="2014" name="Int. J. Syst. Evol. Microbiol.">
        <title>Complete genome sequence of Corynebacterium casei LMG S-19264T (=DSM 44701T), isolated from a smear-ripened cheese.</title>
        <authorList>
            <consortium name="US DOE Joint Genome Institute (JGI-PGF)"/>
            <person name="Walter F."/>
            <person name="Albersmeier A."/>
            <person name="Kalinowski J."/>
            <person name="Ruckert C."/>
        </authorList>
    </citation>
    <scope>NUCLEOTIDE SEQUENCE [LARGE SCALE GENOMIC DNA]</scope>
    <source>
        <strain evidence="18 19">CGMCC 1.15896</strain>
    </source>
</reference>
<protein>
    <submittedName>
        <fullName evidence="18">Penicillin-binding protein</fullName>
    </submittedName>
</protein>
<dbReference type="Pfam" id="PF00912">
    <property type="entry name" value="Transgly"/>
    <property type="match status" value="1"/>
</dbReference>
<evidence type="ECO:0000256" key="5">
    <source>
        <dbReference type="ARBA" id="ARBA00022670"/>
    </source>
</evidence>
<sequence length="722" mass="78993">MSKQQDPFYTKQKRSKGNSRLLEADAALDSALYDSFRAFGRFYIRLQDFFSIFAVRGFKRIFVELTSDGFSFAAIGAVLMTAFALSAMDATASGEFNRAEDYSVIFLDRYGNEIGRRGIRADDSIPLSAIPDYLVNATLATEDRRFYDHFGIDVIGTFRALVSNTQSDTSLQGGSSITQQLAKNLFLSNERTIERKIKELFLSFWLEANYSKDEILKLYLDRAYMGGGNFGVVAAAEYYFGKPVQDISLSEAAMLAGLYKAPTRFAPHIDLAAARGRANVVLSNMVNAGYLTEGQVTGARRRPAEAIDRSHEINSPNYFLDWAFLETKRIVGDSNEVGFIVRTTIDPQLQRHAEDSIISVLREEGAAFNVSQGAMVVTDLNGAVRAMVGGTDYGQSQYNRATASTRQPGSAFKPFVYATAFEMLGITPRTGISDAPICIGNWCPQNYGRSYRGSTTIRAAMAASINTVPVRLSTQTGREPIAEMAHRLGIRNEFPVTRSLALGVASVSVIDMASSYAVFANGGYQATAFGVTRIANLRGEVIYEADPDRNRVRLLDEQVALAMNDILHAVNYGGTGGRAVVEGVPTAGKTGTTNAHRDAWYVGFSGNYVAAVWYGNDDYRSTVGLTGGRLPAQSWQKFMEYAHTNIEVKPLFGVEMEPRPFIIAQADGDEDGETGAERPPSLAPAAAIKLLDLTEKMRQAQVRGTENIDQASAPVAWDSESL</sequence>
<dbReference type="EMBL" id="BMKB01000004">
    <property type="protein sequence ID" value="GGA54680.1"/>
    <property type="molecule type" value="Genomic_DNA"/>
</dbReference>
<dbReference type="InterPro" id="IPR036950">
    <property type="entry name" value="PBP_transglycosylase"/>
</dbReference>
<dbReference type="GO" id="GO:0008360">
    <property type="term" value="P:regulation of cell shape"/>
    <property type="evidence" value="ECO:0007669"/>
    <property type="project" value="UniProtKB-KW"/>
</dbReference>
<evidence type="ECO:0000256" key="13">
    <source>
        <dbReference type="ARBA" id="ARBA00034000"/>
    </source>
</evidence>
<dbReference type="OrthoDB" id="9766909at2"/>
<name>A0A916RF25_9HYPH</name>
<evidence type="ECO:0000256" key="3">
    <source>
        <dbReference type="ARBA" id="ARBA00007739"/>
    </source>
</evidence>
<evidence type="ECO:0000256" key="6">
    <source>
        <dbReference type="ARBA" id="ARBA00022676"/>
    </source>
</evidence>
<evidence type="ECO:0000256" key="15">
    <source>
        <dbReference type="SAM" id="MobiDB-lite"/>
    </source>
</evidence>
<organism evidence="18 19">
    <name type="scientific">Pelagibacterium lentulum</name>
    <dbReference type="NCBI Taxonomy" id="2029865"/>
    <lineage>
        <taxon>Bacteria</taxon>
        <taxon>Pseudomonadati</taxon>
        <taxon>Pseudomonadota</taxon>
        <taxon>Alphaproteobacteria</taxon>
        <taxon>Hyphomicrobiales</taxon>
        <taxon>Devosiaceae</taxon>
        <taxon>Pelagibacterium</taxon>
    </lineage>
</organism>
<evidence type="ECO:0000259" key="16">
    <source>
        <dbReference type="Pfam" id="PF00905"/>
    </source>
</evidence>
<keyword evidence="7" id="KW-0808">Transferase</keyword>
<dbReference type="InterPro" id="IPR050396">
    <property type="entry name" value="Glycosyltr_51/Transpeptidase"/>
</dbReference>
<dbReference type="Proteomes" id="UP000596977">
    <property type="component" value="Unassembled WGS sequence"/>
</dbReference>
<keyword evidence="19" id="KW-1185">Reference proteome</keyword>
<gene>
    <name evidence="18" type="ORF">GCM10011499_26060</name>
</gene>
<dbReference type="Gene3D" id="3.40.710.10">
    <property type="entry name" value="DD-peptidase/beta-lactamase superfamily"/>
    <property type="match status" value="1"/>
</dbReference>
<evidence type="ECO:0000256" key="2">
    <source>
        <dbReference type="ARBA" id="ARBA00007090"/>
    </source>
</evidence>
<feature type="domain" description="Glycosyl transferase family 51" evidence="17">
    <location>
        <begin position="121"/>
        <end position="285"/>
    </location>
</feature>
<comment type="catalytic activity">
    <reaction evidence="13">
        <text>Preferential cleavage: (Ac)2-L-Lys-D-Ala-|-D-Ala. Also transpeptidation of peptidyl-alanyl moieties that are N-acyl substituents of D-alanine.</text>
        <dbReference type="EC" id="3.4.16.4"/>
    </reaction>
</comment>
<dbReference type="GO" id="GO:0009002">
    <property type="term" value="F:serine-type D-Ala-D-Ala carboxypeptidase activity"/>
    <property type="evidence" value="ECO:0007669"/>
    <property type="project" value="UniProtKB-EC"/>
</dbReference>
<evidence type="ECO:0000259" key="17">
    <source>
        <dbReference type="Pfam" id="PF00912"/>
    </source>
</evidence>
<dbReference type="InterPro" id="IPR012338">
    <property type="entry name" value="Beta-lactam/transpept-like"/>
</dbReference>
<dbReference type="PANTHER" id="PTHR32282:SF33">
    <property type="entry name" value="PEPTIDOGLYCAN GLYCOSYLTRANSFERASE"/>
    <property type="match status" value="1"/>
</dbReference>
<evidence type="ECO:0000256" key="7">
    <source>
        <dbReference type="ARBA" id="ARBA00022679"/>
    </source>
</evidence>